<feature type="region of interest" description="Disordered" evidence="1">
    <location>
        <begin position="111"/>
        <end position="134"/>
    </location>
</feature>
<organism evidence="2 3">
    <name type="scientific">Coccidioides posadasii RMSCC 3488</name>
    <dbReference type="NCBI Taxonomy" id="454284"/>
    <lineage>
        <taxon>Eukaryota</taxon>
        <taxon>Fungi</taxon>
        <taxon>Dikarya</taxon>
        <taxon>Ascomycota</taxon>
        <taxon>Pezizomycotina</taxon>
        <taxon>Eurotiomycetes</taxon>
        <taxon>Eurotiomycetidae</taxon>
        <taxon>Onygenales</taxon>
        <taxon>Onygenaceae</taxon>
        <taxon>Coccidioides</taxon>
    </lineage>
</organism>
<protein>
    <submittedName>
        <fullName evidence="2">Uncharacterized protein</fullName>
    </submittedName>
</protein>
<reference evidence="3" key="3">
    <citation type="journal article" date="2010" name="Genome Res.">
        <title>Population genomic sequencing of Coccidioides fungi reveals recent hybridization and transposon control.</title>
        <authorList>
            <person name="Neafsey D.E."/>
            <person name="Barker B.M."/>
            <person name="Sharpton T.J."/>
            <person name="Stajich J.E."/>
            <person name="Park D.J."/>
            <person name="Whiston E."/>
            <person name="Hung C.-Y."/>
            <person name="McMahan C."/>
            <person name="White J."/>
            <person name="Sykes S."/>
            <person name="Heiman D."/>
            <person name="Young S."/>
            <person name="Zeng Q."/>
            <person name="Abouelleil A."/>
            <person name="Aftuck L."/>
            <person name="Bessette D."/>
            <person name="Brown A."/>
            <person name="FitzGerald M."/>
            <person name="Lui A."/>
            <person name="Macdonald J.P."/>
            <person name="Priest M."/>
            <person name="Orbach M.J."/>
            <person name="Galgiani J.N."/>
            <person name="Kirkland T.N."/>
            <person name="Cole G.T."/>
            <person name="Birren B.W."/>
            <person name="Henn M.R."/>
            <person name="Taylor J.W."/>
            <person name="Rounsley S.D."/>
        </authorList>
    </citation>
    <scope>NUCLEOTIDE SEQUENCE [LARGE SCALE GENOMIC DNA]</scope>
    <source>
        <strain evidence="3">RMSCC 3488</strain>
    </source>
</reference>
<proteinExistence type="predicted"/>
<gene>
    <name evidence="2" type="ORF">CPAG_09295</name>
</gene>
<evidence type="ECO:0000313" key="3">
    <source>
        <dbReference type="Proteomes" id="UP000054567"/>
    </source>
</evidence>
<dbReference type="AlphaFoldDB" id="A0A0J6FUD3"/>
<name>A0A0J6FUD3_COCPO</name>
<dbReference type="EMBL" id="DS268114">
    <property type="protein sequence ID" value="KMM73005.1"/>
    <property type="molecule type" value="Genomic_DNA"/>
</dbReference>
<dbReference type="VEuPathDB" id="FungiDB:CPAG_09295"/>
<evidence type="ECO:0000256" key="1">
    <source>
        <dbReference type="SAM" id="MobiDB-lite"/>
    </source>
</evidence>
<reference evidence="3" key="2">
    <citation type="journal article" date="2009" name="Genome Res.">
        <title>Comparative genomic analyses of the human fungal pathogens Coccidioides and their relatives.</title>
        <authorList>
            <person name="Sharpton T.J."/>
            <person name="Stajich J.E."/>
            <person name="Rounsley S.D."/>
            <person name="Gardner M.J."/>
            <person name="Wortman J.R."/>
            <person name="Jordar V.S."/>
            <person name="Maiti R."/>
            <person name="Kodira C.D."/>
            <person name="Neafsey D.E."/>
            <person name="Zeng Q."/>
            <person name="Hung C.-Y."/>
            <person name="McMahan C."/>
            <person name="Muszewska A."/>
            <person name="Grynberg M."/>
            <person name="Mandel M.A."/>
            <person name="Kellner E.M."/>
            <person name="Barker B.M."/>
            <person name="Galgiani J.N."/>
            <person name="Orbach M.J."/>
            <person name="Kirkland T.N."/>
            <person name="Cole G.T."/>
            <person name="Henn M.R."/>
            <person name="Birren B.W."/>
            <person name="Taylor J.W."/>
        </authorList>
    </citation>
    <scope>NUCLEOTIDE SEQUENCE [LARGE SCALE GENOMIC DNA]</scope>
    <source>
        <strain evidence="3">RMSCC 3488</strain>
    </source>
</reference>
<dbReference type="Proteomes" id="UP000054567">
    <property type="component" value="Unassembled WGS sequence"/>
</dbReference>
<reference evidence="2 3" key="1">
    <citation type="submission" date="2007-06" db="EMBL/GenBank/DDBJ databases">
        <title>The Genome Sequence of Coccidioides posadasii RMSCC_3488.</title>
        <authorList>
            <consortium name="Coccidioides Genome Resources Consortium"/>
            <consortium name="The Broad Institute Genome Sequencing Platform"/>
            <person name="Henn M.R."/>
            <person name="Sykes S."/>
            <person name="Young S."/>
            <person name="Jaffe D."/>
            <person name="Berlin A."/>
            <person name="Alvarez P."/>
            <person name="Butler J."/>
            <person name="Gnerre S."/>
            <person name="Grabherr M."/>
            <person name="Mauceli E."/>
            <person name="Brockman W."/>
            <person name="Kodira C."/>
            <person name="Alvarado L."/>
            <person name="Zeng Q."/>
            <person name="Crawford M."/>
            <person name="Antoine C."/>
            <person name="Devon K."/>
            <person name="Galgiani J."/>
            <person name="Orsborn K."/>
            <person name="Lewis M.L."/>
            <person name="Nusbaum C."/>
            <person name="Galagan J."/>
            <person name="Birren B."/>
        </authorList>
    </citation>
    <scope>NUCLEOTIDE SEQUENCE [LARGE SCALE GENOMIC DNA]</scope>
    <source>
        <strain evidence="2 3">RMSCC 3488</strain>
    </source>
</reference>
<feature type="region of interest" description="Disordered" evidence="1">
    <location>
        <begin position="56"/>
        <end position="75"/>
    </location>
</feature>
<feature type="compositionally biased region" description="Pro residues" evidence="1">
    <location>
        <begin position="61"/>
        <end position="70"/>
    </location>
</feature>
<evidence type="ECO:0000313" key="2">
    <source>
        <dbReference type="EMBL" id="KMM73005.1"/>
    </source>
</evidence>
<accession>A0A0J6FUD3</accession>
<sequence>MEDFAREAAFFGNGKHPSVRLKLGRTLSGPVKNEALLWRTHTPVRASSRGRFLLANQQFKPPTPPPPGRPVPVKGTSPALSYFSDVFAGCELPFSLRNPSRCVGQSWSFSCTPARRTTPVSGSLPAPDPKQVQP</sequence>